<evidence type="ECO:0000256" key="4">
    <source>
        <dbReference type="ARBA" id="ARBA00022989"/>
    </source>
</evidence>
<feature type="transmembrane region" description="Helical" evidence="6">
    <location>
        <begin position="238"/>
        <end position="265"/>
    </location>
</feature>
<dbReference type="PROSITE" id="PS50244">
    <property type="entry name" value="S5A_REDUCTASE"/>
    <property type="match status" value="1"/>
</dbReference>
<gene>
    <name evidence="8" type="ORF">HTAM1171_LOCUS12319</name>
</gene>
<feature type="transmembrane region" description="Helical" evidence="6">
    <location>
        <begin position="28"/>
        <end position="50"/>
    </location>
</feature>
<keyword evidence="3 6" id="KW-0812">Transmembrane</keyword>
<name>A0A7S2II18_9STRA</name>
<feature type="transmembrane region" description="Helical" evidence="6">
    <location>
        <begin position="70"/>
        <end position="90"/>
    </location>
</feature>
<feature type="transmembrane region" description="Helical" evidence="6">
    <location>
        <begin position="183"/>
        <end position="201"/>
    </location>
</feature>
<evidence type="ECO:0000256" key="5">
    <source>
        <dbReference type="ARBA" id="ARBA00023136"/>
    </source>
</evidence>
<dbReference type="InterPro" id="IPR001104">
    <property type="entry name" value="3-oxo-5_a-steroid_4-DH_C"/>
</dbReference>
<comment type="subcellular location">
    <subcellularLocation>
        <location evidence="1">Membrane</location>
        <topology evidence="1">Multi-pass membrane protein</topology>
    </subcellularLocation>
</comment>
<evidence type="ECO:0000259" key="7">
    <source>
        <dbReference type="Pfam" id="PF02544"/>
    </source>
</evidence>
<organism evidence="8">
    <name type="scientific">Helicotheca tamesis</name>
    <dbReference type="NCBI Taxonomy" id="374047"/>
    <lineage>
        <taxon>Eukaryota</taxon>
        <taxon>Sar</taxon>
        <taxon>Stramenopiles</taxon>
        <taxon>Ochrophyta</taxon>
        <taxon>Bacillariophyta</taxon>
        <taxon>Mediophyceae</taxon>
        <taxon>Lithodesmiophycidae</taxon>
        <taxon>Lithodesmiales</taxon>
        <taxon>Lithodesmiaceae</taxon>
        <taxon>Helicotheca</taxon>
    </lineage>
</organism>
<evidence type="ECO:0000256" key="3">
    <source>
        <dbReference type="ARBA" id="ARBA00022692"/>
    </source>
</evidence>
<evidence type="ECO:0000256" key="1">
    <source>
        <dbReference type="ARBA" id="ARBA00004141"/>
    </source>
</evidence>
<evidence type="ECO:0000256" key="2">
    <source>
        <dbReference type="ARBA" id="ARBA00007742"/>
    </source>
</evidence>
<dbReference type="GO" id="GO:0016627">
    <property type="term" value="F:oxidoreductase activity, acting on the CH-CH group of donors"/>
    <property type="evidence" value="ECO:0007669"/>
    <property type="project" value="InterPro"/>
</dbReference>
<protein>
    <recommendedName>
        <fullName evidence="7">3-oxo-5-alpha-steroid 4-dehydrogenase C-terminal domain-containing protein</fullName>
    </recommendedName>
</protein>
<dbReference type="AlphaFoldDB" id="A0A7S2II18"/>
<comment type="similarity">
    <text evidence="2">Belongs to the steroid 5-alpha reductase family.</text>
</comment>
<evidence type="ECO:0000313" key="8">
    <source>
        <dbReference type="EMBL" id="CAD9519457.1"/>
    </source>
</evidence>
<dbReference type="InterPro" id="IPR039357">
    <property type="entry name" value="SRD5A/TECR"/>
</dbReference>
<accession>A0A7S2II18</accession>
<dbReference type="PANTHER" id="PTHR10556">
    <property type="entry name" value="3-OXO-5-ALPHA-STEROID 4-DEHYDROGENASE"/>
    <property type="match status" value="1"/>
</dbReference>
<proteinExistence type="inferred from homology"/>
<dbReference type="EMBL" id="HBGV01019801">
    <property type="protein sequence ID" value="CAD9519457.1"/>
    <property type="molecule type" value="Transcribed_RNA"/>
</dbReference>
<dbReference type="Pfam" id="PF02544">
    <property type="entry name" value="Steroid_dh"/>
    <property type="match status" value="1"/>
</dbReference>
<keyword evidence="5 6" id="KW-0472">Membrane</keyword>
<dbReference type="PANTHER" id="PTHR10556:SF43">
    <property type="entry name" value="STEROID 5-ALPHA-REDUCTASE DET2"/>
    <property type="match status" value="1"/>
</dbReference>
<evidence type="ECO:0000256" key="6">
    <source>
        <dbReference type="SAM" id="Phobius"/>
    </source>
</evidence>
<reference evidence="8" key="1">
    <citation type="submission" date="2021-01" db="EMBL/GenBank/DDBJ databases">
        <authorList>
            <person name="Corre E."/>
            <person name="Pelletier E."/>
            <person name="Niang G."/>
            <person name="Scheremetjew M."/>
            <person name="Finn R."/>
            <person name="Kale V."/>
            <person name="Holt S."/>
            <person name="Cochrane G."/>
            <person name="Meng A."/>
            <person name="Brown T."/>
            <person name="Cohen L."/>
        </authorList>
    </citation>
    <scope>NUCLEOTIDE SEQUENCE</scope>
    <source>
        <strain evidence="8">CCMP826</strain>
    </source>
</reference>
<sequence length="296" mass="33353">MAKQQDIKRANNIRRQKNWSGTDSYDKLCIIATCIIFLALGAEIANPTAYGKFGNTSSNGISSIRLDARLGWFLMELPCSTWFLYQFYLVGGPQSHKPVPKFFGFLFTCHYSYRGYIFPFLISAHGEEKNFDLGVAFGSWVVTIMHAHLNARWYAEYGTHLLGVGGSSSKENTKGGRSWTSTWCFRIGVTLYYLGLASVIYHDHIMRTLRPCPNDARYCIPHGGLFEYVTAGNYLSELVMWAGFASASWGPNGAFIFLISAANLVPRSASTHQWYLNNFPGEYEVLERGRLLPGIW</sequence>
<dbReference type="GO" id="GO:0006629">
    <property type="term" value="P:lipid metabolic process"/>
    <property type="evidence" value="ECO:0007669"/>
    <property type="project" value="InterPro"/>
</dbReference>
<keyword evidence="4 6" id="KW-1133">Transmembrane helix</keyword>
<feature type="domain" description="3-oxo-5-alpha-steroid 4-dehydrogenase C-terminal" evidence="7">
    <location>
        <begin position="176"/>
        <end position="296"/>
    </location>
</feature>
<dbReference type="GO" id="GO:0016020">
    <property type="term" value="C:membrane"/>
    <property type="evidence" value="ECO:0007669"/>
    <property type="project" value="UniProtKB-SubCell"/>
</dbReference>